<dbReference type="AlphaFoldDB" id="A0A5C9A8T0"/>
<accession>A0A5C9A8T0</accession>
<dbReference type="GO" id="GO:0032259">
    <property type="term" value="P:methylation"/>
    <property type="evidence" value="ECO:0007669"/>
    <property type="project" value="UniProtKB-KW"/>
</dbReference>
<evidence type="ECO:0000313" key="3">
    <source>
        <dbReference type="Proteomes" id="UP000321039"/>
    </source>
</evidence>
<keyword evidence="1" id="KW-0732">Signal</keyword>
<gene>
    <name evidence="2" type="ORF">FV139_07060</name>
</gene>
<reference evidence="2 3" key="1">
    <citation type="submission" date="2019-08" db="EMBL/GenBank/DDBJ databases">
        <title>Parahaliea maris sp. nov., isolated from the surface seawater.</title>
        <authorList>
            <person name="Liu Y."/>
        </authorList>
    </citation>
    <scope>NUCLEOTIDE SEQUENCE [LARGE SCALE GENOMIC DNA]</scope>
    <source>
        <strain evidence="2 3">HSLHS9</strain>
    </source>
</reference>
<keyword evidence="2" id="KW-0489">Methyltransferase</keyword>
<comment type="caution">
    <text evidence="2">The sequence shown here is derived from an EMBL/GenBank/DDBJ whole genome shotgun (WGS) entry which is preliminary data.</text>
</comment>
<feature type="signal peptide" evidence="1">
    <location>
        <begin position="1"/>
        <end position="18"/>
    </location>
</feature>
<protein>
    <submittedName>
        <fullName evidence="2">Class I SAM-dependent methyltransferase</fullName>
    </submittedName>
</protein>
<dbReference type="EMBL" id="VRZA01000002">
    <property type="protein sequence ID" value="TXS95631.1"/>
    <property type="molecule type" value="Genomic_DNA"/>
</dbReference>
<dbReference type="RefSeq" id="WP_148067542.1">
    <property type="nucleotide sequence ID" value="NZ_VRZA01000002.1"/>
</dbReference>
<keyword evidence="3" id="KW-1185">Reference proteome</keyword>
<name>A0A5C9A8T0_9GAMM</name>
<organism evidence="2 3">
    <name type="scientific">Parahaliea maris</name>
    <dbReference type="NCBI Taxonomy" id="2716870"/>
    <lineage>
        <taxon>Bacteria</taxon>
        <taxon>Pseudomonadati</taxon>
        <taxon>Pseudomonadota</taxon>
        <taxon>Gammaproteobacteria</taxon>
        <taxon>Cellvibrionales</taxon>
        <taxon>Halieaceae</taxon>
        <taxon>Parahaliea</taxon>
    </lineage>
</organism>
<dbReference type="PIRSF" id="PIRSF031679">
    <property type="entry name" value="Mtase_Alr7345_prd"/>
    <property type="match status" value="1"/>
</dbReference>
<evidence type="ECO:0000256" key="1">
    <source>
        <dbReference type="SAM" id="SignalP"/>
    </source>
</evidence>
<dbReference type="Proteomes" id="UP000321039">
    <property type="component" value="Unassembled WGS sequence"/>
</dbReference>
<dbReference type="GO" id="GO:0008168">
    <property type="term" value="F:methyltransferase activity"/>
    <property type="evidence" value="ECO:0007669"/>
    <property type="project" value="UniProtKB-KW"/>
</dbReference>
<dbReference type="InterPro" id="IPR016980">
    <property type="entry name" value="S-AdoMet-dep_MeTrfase_Alr7345"/>
</dbReference>
<dbReference type="SUPFAM" id="SSF53335">
    <property type="entry name" value="S-adenosyl-L-methionine-dependent methyltransferases"/>
    <property type="match status" value="1"/>
</dbReference>
<sequence length="265" mass="28684">MKYGIALVLALTTGFAQAALDWDTALNGAQRSEANKARDEFRHPRETLEFFGLSEGMTVLEVAPGGGWYTEVIAPLVAGNGTFYAAHGSLNPPSSYYRNSLGKFLQKLAAEQDLYGSVIVTQLQPPAEMTAAPAGSVDLAVAFRNVHSWMRGDVLEPTFKAVYTALKPGGRFGIVQHRAKPGTDVEAMKASGYVTEDYVIAAAKKAGFELVERSEVNANPKDTADHPDGVWNLPPSFRAGDTNRDKYQAIGESDRMTLLFARPAK</sequence>
<feature type="chain" id="PRO_5023002184" evidence="1">
    <location>
        <begin position="19"/>
        <end position="265"/>
    </location>
</feature>
<evidence type="ECO:0000313" key="2">
    <source>
        <dbReference type="EMBL" id="TXS95631.1"/>
    </source>
</evidence>
<dbReference type="InterPro" id="IPR029063">
    <property type="entry name" value="SAM-dependent_MTases_sf"/>
</dbReference>
<proteinExistence type="predicted"/>
<dbReference type="Gene3D" id="3.40.50.150">
    <property type="entry name" value="Vaccinia Virus protein VP39"/>
    <property type="match status" value="1"/>
</dbReference>
<keyword evidence="2" id="KW-0808">Transferase</keyword>